<evidence type="ECO:0000313" key="5">
    <source>
        <dbReference type="Proteomes" id="UP000199031"/>
    </source>
</evidence>
<dbReference type="OrthoDB" id="9768177at2"/>
<dbReference type="GO" id="GO:0009279">
    <property type="term" value="C:cell outer membrane"/>
    <property type="evidence" value="ECO:0007669"/>
    <property type="project" value="UniProtKB-SubCell"/>
</dbReference>
<dbReference type="InterPro" id="IPR008969">
    <property type="entry name" value="CarboxyPept-like_regulatory"/>
</dbReference>
<comment type="similarity">
    <text evidence="1">Belongs to the TonB-dependent receptor family.</text>
</comment>
<protein>
    <submittedName>
        <fullName evidence="4">TonB-linked outer membrane protein, SusC/RagA family</fullName>
    </submittedName>
</protein>
<dbReference type="AlphaFoldDB" id="A0A1I5YB53"/>
<keyword evidence="1" id="KW-0472">Membrane</keyword>
<dbReference type="PROSITE" id="PS52016">
    <property type="entry name" value="TONB_DEPENDENT_REC_3"/>
    <property type="match status" value="1"/>
</dbReference>
<keyword evidence="2" id="KW-0732">Signal</keyword>
<dbReference type="InterPro" id="IPR023996">
    <property type="entry name" value="TonB-dep_OMP_SusC/RagA"/>
</dbReference>
<dbReference type="FunFam" id="2.170.130.10:FF:000003">
    <property type="entry name" value="SusC/RagA family TonB-linked outer membrane protein"/>
    <property type="match status" value="1"/>
</dbReference>
<comment type="subcellular location">
    <subcellularLocation>
        <location evidence="1">Cell outer membrane</location>
        <topology evidence="1">Multi-pass membrane protein</topology>
    </subcellularLocation>
</comment>
<dbReference type="Gene3D" id="2.170.130.10">
    <property type="entry name" value="TonB-dependent receptor, plug domain"/>
    <property type="match status" value="1"/>
</dbReference>
<evidence type="ECO:0000313" key="4">
    <source>
        <dbReference type="EMBL" id="SFQ41454.1"/>
    </source>
</evidence>
<dbReference type="STRING" id="1465490.SAMN05444277_11180"/>
<proteinExistence type="inferred from homology"/>
<feature type="signal peptide" evidence="2">
    <location>
        <begin position="1"/>
        <end position="23"/>
    </location>
</feature>
<sequence length="1031" mass="114464">MKRTFSFILPILICLCFTVGVHAQTVRGSVKNIEGPLASASVVEKGLPANGTATNADGNFRLTLKGRSKTLIVSNIGYVTQEVKIEDASKTLEIILQPNDQGLDQVVVVGYGTKKRVTNTGAVSTISGESIRRVPTSAVQNTLQGRVPGVFSVQRGGQPGKDASDFFIRGISSLNPDGNKPLIIVDDVEYTYEQLAQINVNEIESISVLKDASTTAVYGIKGANGVLIVKTRRGANGAPQVNVRVESGYNTPTRVPKFLNAYESATLVNEALNNDGLQPQFTQSQLNHYKTKDDPYVYPDVNWYDVVLKKGSLQANTNVDISGGTDNVKYFISAGAFTQNGNLNNFSDPRNQGVHNNYFYNRYNFRSNLDIQATRTTKLRLDVSGRFGQVNSPLFYAPTLSPTTIINSVMSEIYNYQIITPYAAPVLNPDGSYAYAFGPNLSNVPTLNARLATMGYSRNNRTDFNVLFDVNQRFDFITQGLGASLRIAYAGTNDITRTQARTATPPAYHYDSSGGYTLDKNGLYELAPFALSGGNDLFDKRLNIQGFITYDRTFGQDHFSAFALFNQESYVTKSGGTLAVPQKLRGTTLSLHYDHKQKYIVDFNAAYNGSDRFAAGHRYGIFPAGSIGWNLAQEDFFKNAFPVFQLFKLRGSYGLVGSDAVIDNRYLYQQVYSRGSFYYFGTNSNITQGLYEGSLGNPNVTWEKSRKADIGLDINMVHDKISMQFDVFNEYRYDQLWFPGSVPSIIGVGLARANIASVRNRGFEGLIKFQDKVGDIAYDITGVINYAKNKIIYEDEPNQTYPWLARTGHPIGQPFGYTAIGFYESQEDIDKSAKPNIDPSSIKPGDLKYKDLNNDGVIDERDQGPIGKPNIPSLNAGITFGFHYKGFDLSILFQGAFDYSFQVTGIGIQPFQSQWQPVHELRWTEATAANAKFPRLSSNASYESSPTAYPSDFWLVNAMYVRMKSVDIGYQFPKKWLPLKINNARFYFSGYNLLTWTNFKLYQQDPEVATNTVGDAYLNQRVFNVGLQVGL</sequence>
<feature type="domain" description="TonB-dependent receptor plug" evidence="3">
    <location>
        <begin position="119"/>
        <end position="226"/>
    </location>
</feature>
<dbReference type="InterPro" id="IPR012910">
    <property type="entry name" value="Plug_dom"/>
</dbReference>
<keyword evidence="1" id="KW-0813">Transport</keyword>
<name>A0A1I5YB53_9BACT</name>
<keyword evidence="1" id="KW-0998">Cell outer membrane</keyword>
<dbReference type="EMBL" id="FOXQ01000011">
    <property type="protein sequence ID" value="SFQ41454.1"/>
    <property type="molecule type" value="Genomic_DNA"/>
</dbReference>
<feature type="chain" id="PRO_5011716885" evidence="2">
    <location>
        <begin position="24"/>
        <end position="1031"/>
    </location>
</feature>
<dbReference type="NCBIfam" id="TIGR04057">
    <property type="entry name" value="SusC_RagA_signa"/>
    <property type="match status" value="1"/>
</dbReference>
<dbReference type="SUPFAM" id="SSF49464">
    <property type="entry name" value="Carboxypeptidase regulatory domain-like"/>
    <property type="match status" value="1"/>
</dbReference>
<evidence type="ECO:0000256" key="1">
    <source>
        <dbReference type="PROSITE-ProRule" id="PRU01360"/>
    </source>
</evidence>
<accession>A0A1I5YB53</accession>
<dbReference type="Pfam" id="PF07715">
    <property type="entry name" value="Plug"/>
    <property type="match status" value="1"/>
</dbReference>
<keyword evidence="1" id="KW-0812">Transmembrane</keyword>
<dbReference type="RefSeq" id="WP_090661018.1">
    <property type="nucleotide sequence ID" value="NZ_FOXQ01000011.1"/>
</dbReference>
<keyword evidence="1" id="KW-1134">Transmembrane beta strand</keyword>
<evidence type="ECO:0000256" key="2">
    <source>
        <dbReference type="SAM" id="SignalP"/>
    </source>
</evidence>
<dbReference type="InterPro" id="IPR039426">
    <property type="entry name" value="TonB-dep_rcpt-like"/>
</dbReference>
<keyword evidence="5" id="KW-1185">Reference proteome</keyword>
<evidence type="ECO:0000259" key="3">
    <source>
        <dbReference type="Pfam" id="PF07715"/>
    </source>
</evidence>
<dbReference type="Proteomes" id="UP000199031">
    <property type="component" value="Unassembled WGS sequence"/>
</dbReference>
<dbReference type="SUPFAM" id="SSF56935">
    <property type="entry name" value="Porins"/>
    <property type="match status" value="1"/>
</dbReference>
<organism evidence="4 5">
    <name type="scientific">Parafilimonas terrae</name>
    <dbReference type="NCBI Taxonomy" id="1465490"/>
    <lineage>
        <taxon>Bacteria</taxon>
        <taxon>Pseudomonadati</taxon>
        <taxon>Bacteroidota</taxon>
        <taxon>Chitinophagia</taxon>
        <taxon>Chitinophagales</taxon>
        <taxon>Chitinophagaceae</taxon>
        <taxon>Parafilimonas</taxon>
    </lineage>
</organism>
<dbReference type="Gene3D" id="2.60.40.1120">
    <property type="entry name" value="Carboxypeptidase-like, regulatory domain"/>
    <property type="match status" value="1"/>
</dbReference>
<reference evidence="4 5" key="1">
    <citation type="submission" date="2016-10" db="EMBL/GenBank/DDBJ databases">
        <authorList>
            <person name="de Groot N.N."/>
        </authorList>
    </citation>
    <scope>NUCLEOTIDE SEQUENCE [LARGE SCALE GENOMIC DNA]</scope>
    <source>
        <strain evidence="4 5">DSM 28286</strain>
    </source>
</reference>
<dbReference type="InterPro" id="IPR037066">
    <property type="entry name" value="Plug_dom_sf"/>
</dbReference>
<gene>
    <name evidence="4" type="ORF">SAMN05444277_11180</name>
</gene>
<dbReference type="InterPro" id="IPR023997">
    <property type="entry name" value="TonB-dep_OMP_SusC/RagA_CS"/>
</dbReference>
<dbReference type="Pfam" id="PF13715">
    <property type="entry name" value="CarbopepD_reg_2"/>
    <property type="match status" value="1"/>
</dbReference>
<dbReference type="NCBIfam" id="TIGR04056">
    <property type="entry name" value="OMP_RagA_SusC"/>
    <property type="match status" value="1"/>
</dbReference>